<accession>A0A8X6I924</accession>
<dbReference type="Proteomes" id="UP000886998">
    <property type="component" value="Unassembled WGS sequence"/>
</dbReference>
<organism evidence="1 2">
    <name type="scientific">Trichonephila inaurata madagascariensis</name>
    <dbReference type="NCBI Taxonomy" id="2747483"/>
    <lineage>
        <taxon>Eukaryota</taxon>
        <taxon>Metazoa</taxon>
        <taxon>Ecdysozoa</taxon>
        <taxon>Arthropoda</taxon>
        <taxon>Chelicerata</taxon>
        <taxon>Arachnida</taxon>
        <taxon>Araneae</taxon>
        <taxon>Araneomorphae</taxon>
        <taxon>Entelegynae</taxon>
        <taxon>Araneoidea</taxon>
        <taxon>Nephilidae</taxon>
        <taxon>Trichonephila</taxon>
        <taxon>Trichonephila inaurata</taxon>
    </lineage>
</organism>
<sequence>MAKLVLFSWKTTTKTRIIIDANSNAWHGYRALFTVSFLIMTRMYCYEQQDELLGCNVVLQKAQLLLRTSRDTLKGIHCAEMQRSVPWSEWFFCVHNA</sequence>
<evidence type="ECO:0000313" key="2">
    <source>
        <dbReference type="Proteomes" id="UP000886998"/>
    </source>
</evidence>
<name>A0A8X6I924_9ARAC</name>
<evidence type="ECO:0000313" key="1">
    <source>
        <dbReference type="EMBL" id="GFS36184.1"/>
    </source>
</evidence>
<keyword evidence="2" id="KW-1185">Reference proteome</keyword>
<reference evidence="1" key="1">
    <citation type="submission" date="2020-08" db="EMBL/GenBank/DDBJ databases">
        <title>Multicomponent nature underlies the extraordinary mechanical properties of spider dragline silk.</title>
        <authorList>
            <person name="Kono N."/>
            <person name="Nakamura H."/>
            <person name="Mori M."/>
            <person name="Yoshida Y."/>
            <person name="Ohtoshi R."/>
            <person name="Malay A.D."/>
            <person name="Moran D.A.P."/>
            <person name="Tomita M."/>
            <person name="Numata K."/>
            <person name="Arakawa K."/>
        </authorList>
    </citation>
    <scope>NUCLEOTIDE SEQUENCE</scope>
</reference>
<gene>
    <name evidence="1" type="ORF">TNIN_160511</name>
</gene>
<comment type="caution">
    <text evidence="1">The sequence shown here is derived from an EMBL/GenBank/DDBJ whole genome shotgun (WGS) entry which is preliminary data.</text>
</comment>
<dbReference type="EMBL" id="BMAV01024795">
    <property type="protein sequence ID" value="GFS36184.1"/>
    <property type="molecule type" value="Genomic_DNA"/>
</dbReference>
<dbReference type="AlphaFoldDB" id="A0A8X6I924"/>
<protein>
    <submittedName>
        <fullName evidence="1">Uncharacterized protein</fullName>
    </submittedName>
</protein>
<proteinExistence type="predicted"/>